<dbReference type="Gene3D" id="3.20.190.10">
    <property type="entry name" value="MutM-like, N-terminal"/>
    <property type="match status" value="1"/>
</dbReference>
<evidence type="ECO:0000256" key="10">
    <source>
        <dbReference type="ARBA" id="ARBA00023204"/>
    </source>
</evidence>
<proteinExistence type="inferred from homology"/>
<comment type="catalytic activity">
    <reaction evidence="14 15">
        <text>2'-deoxyribonucleotide-(2'-deoxyribose 5'-phosphate)-2'-deoxyribonucleotide-DNA = a 3'-end 2'-deoxyribonucleotide-(2,3-dehydro-2,3-deoxyribose 5'-phosphate)-DNA + a 5'-end 5'-phospho-2'-deoxyribonucleoside-DNA + H(+)</text>
        <dbReference type="Rhea" id="RHEA:66592"/>
        <dbReference type="Rhea" id="RHEA-COMP:13180"/>
        <dbReference type="Rhea" id="RHEA-COMP:16897"/>
        <dbReference type="Rhea" id="RHEA-COMP:17067"/>
        <dbReference type="ChEBI" id="CHEBI:15378"/>
        <dbReference type="ChEBI" id="CHEBI:136412"/>
        <dbReference type="ChEBI" id="CHEBI:157695"/>
        <dbReference type="ChEBI" id="CHEBI:167181"/>
        <dbReference type="EC" id="4.2.99.18"/>
    </reaction>
</comment>
<dbReference type="FunCoup" id="A0A0J6WWQ7">
    <property type="interactions" value="325"/>
</dbReference>
<keyword evidence="9 15" id="KW-0238">DNA-binding</keyword>
<evidence type="ECO:0000256" key="12">
    <source>
        <dbReference type="ARBA" id="ARBA00023268"/>
    </source>
</evidence>
<dbReference type="InParanoid" id="A0A0J6WWQ7"/>
<comment type="cofactor">
    <cofactor evidence="15">
        <name>Zn(2+)</name>
        <dbReference type="ChEBI" id="CHEBI:29105"/>
    </cofactor>
    <text evidence="15">Binds 1 zinc ion per subunit.</text>
</comment>
<comment type="function">
    <text evidence="15">Involved in base excision repair of DNA damaged by oxidation or by mutagenic agents. Acts as DNA glycosylase that recognizes and removes damaged bases. Has a preference for oxidized purines, such as 7,8-dihydro-8-oxoguanine (8-oxoG). Has AP (apurinic/apyrimidinic) lyase activity and introduces nicks in the DNA strand. Cleaves the DNA backbone by beta-delta elimination to generate a single-strand break at the site of the removed base with both 3'- and 5'-phosphates.</text>
</comment>
<dbReference type="Pfam" id="PF06831">
    <property type="entry name" value="H2TH"/>
    <property type="match status" value="1"/>
</dbReference>
<comment type="caution">
    <text evidence="18">The sequence shown here is derived from an EMBL/GenBank/DDBJ whole genome shotgun (WGS) entry which is preliminary data.</text>
</comment>
<dbReference type="SUPFAM" id="SSF57716">
    <property type="entry name" value="Glucocorticoid receptor-like (DNA-binding domain)"/>
    <property type="match status" value="1"/>
</dbReference>
<keyword evidence="10 15" id="KW-0234">DNA repair</keyword>
<dbReference type="InterPro" id="IPR000214">
    <property type="entry name" value="Znf_DNA_glyclase/AP_lyase"/>
</dbReference>
<dbReference type="InterPro" id="IPR015886">
    <property type="entry name" value="H2TH_FPG"/>
</dbReference>
<feature type="active site" description="Proton donor; for beta-elimination activity" evidence="15">
    <location>
        <position position="59"/>
    </location>
</feature>
<reference evidence="18 19" key="1">
    <citation type="submission" date="2015-06" db="EMBL/GenBank/DDBJ databases">
        <title>Draft genome sequence of beer spoilage bacterium Megasphaera cerevisiae type strain 20462.</title>
        <authorList>
            <person name="Kutumbaka K."/>
            <person name="Pasmowitz J."/>
            <person name="Mategko J."/>
            <person name="Reyes D."/>
            <person name="Friedrich A."/>
            <person name="Han S."/>
            <person name="Martens-Habbena W."/>
            <person name="Neal-McKinney J."/>
            <person name="Janagama H.K."/>
            <person name="Nadala C."/>
            <person name="Samadpour M."/>
        </authorList>
    </citation>
    <scope>NUCLEOTIDE SEQUENCE [LARGE SCALE GENOMIC DNA]</scope>
    <source>
        <strain evidence="18 19">DSM 20462</strain>
    </source>
</reference>
<keyword evidence="19" id="KW-1185">Reference proteome</keyword>
<evidence type="ECO:0000256" key="15">
    <source>
        <dbReference type="HAMAP-Rule" id="MF_00103"/>
    </source>
</evidence>
<feature type="domain" description="Formamidopyrimidine-DNA glycosylase catalytic" evidence="17">
    <location>
        <begin position="2"/>
        <end position="113"/>
    </location>
</feature>
<feature type="active site" description="Proton donor; for delta-elimination activity" evidence="15">
    <location>
        <position position="262"/>
    </location>
</feature>
<dbReference type="InterPro" id="IPR015887">
    <property type="entry name" value="DNA_glyclase_Znf_dom_DNA_BS"/>
</dbReference>
<dbReference type="SMART" id="SM00898">
    <property type="entry name" value="Fapy_DNA_glyco"/>
    <property type="match status" value="1"/>
</dbReference>
<dbReference type="STRING" id="39029.BSR42_09015"/>
<dbReference type="CDD" id="cd08966">
    <property type="entry name" value="EcFpg-like_N"/>
    <property type="match status" value="1"/>
</dbReference>
<dbReference type="FunFam" id="1.10.8.50:FF:000003">
    <property type="entry name" value="Formamidopyrimidine-DNA glycosylase"/>
    <property type="match status" value="1"/>
</dbReference>
<dbReference type="GO" id="GO:0003690">
    <property type="term" value="F:double-stranded DNA binding"/>
    <property type="evidence" value="ECO:0007669"/>
    <property type="project" value="UniProtKB-ARBA"/>
</dbReference>
<comment type="subunit">
    <text evidence="3 15">Monomer.</text>
</comment>
<evidence type="ECO:0000313" key="18">
    <source>
        <dbReference type="EMBL" id="KMO86272.1"/>
    </source>
</evidence>
<dbReference type="OrthoDB" id="9800855at2"/>
<evidence type="ECO:0000256" key="2">
    <source>
        <dbReference type="ARBA" id="ARBA00009409"/>
    </source>
</evidence>
<dbReference type="NCBIfam" id="TIGR00577">
    <property type="entry name" value="fpg"/>
    <property type="match status" value="1"/>
</dbReference>
<dbReference type="InterPro" id="IPR020629">
    <property type="entry name" value="FPG_Glyclase"/>
</dbReference>
<dbReference type="PROSITE" id="PS01242">
    <property type="entry name" value="ZF_FPG_1"/>
    <property type="match status" value="1"/>
</dbReference>
<feature type="active site" description="Proton donor" evidence="15">
    <location>
        <position position="3"/>
    </location>
</feature>
<comment type="similarity">
    <text evidence="2 15">Belongs to the FPG family.</text>
</comment>
<evidence type="ECO:0000256" key="9">
    <source>
        <dbReference type="ARBA" id="ARBA00023125"/>
    </source>
</evidence>
<dbReference type="SUPFAM" id="SSF81624">
    <property type="entry name" value="N-terminal domain of MutM-like DNA repair proteins"/>
    <property type="match status" value="1"/>
</dbReference>
<evidence type="ECO:0000256" key="1">
    <source>
        <dbReference type="ARBA" id="ARBA00001668"/>
    </source>
</evidence>
<evidence type="ECO:0000313" key="19">
    <source>
        <dbReference type="Proteomes" id="UP000036503"/>
    </source>
</evidence>
<feature type="domain" description="FPG-type" evidence="16">
    <location>
        <begin position="238"/>
        <end position="272"/>
    </location>
</feature>
<dbReference type="GO" id="GO:0034039">
    <property type="term" value="F:8-oxo-7,8-dihydroguanine DNA N-glycosylase activity"/>
    <property type="evidence" value="ECO:0007669"/>
    <property type="project" value="TreeGrafter"/>
</dbReference>
<accession>A0A0J6WWQ7</accession>
<keyword evidence="12 15" id="KW-0511">Multifunctional enzyme</keyword>
<keyword evidence="6 15" id="KW-0863">Zinc-finger</keyword>
<keyword evidence="7 15" id="KW-0378">Hydrolase</keyword>
<dbReference type="SUPFAM" id="SSF46946">
    <property type="entry name" value="S13-like H2TH domain"/>
    <property type="match status" value="1"/>
</dbReference>
<protein>
    <recommendedName>
        <fullName evidence="15">Formamidopyrimidine-DNA glycosylase</fullName>
        <shortName evidence="15">Fapy-DNA glycosylase</shortName>
        <ecNumber evidence="15">3.2.2.23</ecNumber>
    </recommendedName>
    <alternativeName>
        <fullName evidence="15">DNA-(apurinic or apyrimidinic site) lyase MutM</fullName>
        <shortName evidence="15">AP lyase MutM</shortName>
        <ecNumber evidence="15">4.2.99.18</ecNumber>
    </alternativeName>
</protein>
<feature type="active site" description="Schiff-base intermediate with DNA" evidence="15">
    <location>
        <position position="2"/>
    </location>
</feature>
<evidence type="ECO:0000256" key="6">
    <source>
        <dbReference type="ARBA" id="ARBA00022771"/>
    </source>
</evidence>
<evidence type="ECO:0000256" key="8">
    <source>
        <dbReference type="ARBA" id="ARBA00022833"/>
    </source>
</evidence>
<feature type="binding site" evidence="15">
    <location>
        <position position="110"/>
    </location>
    <ligand>
        <name>DNA</name>
        <dbReference type="ChEBI" id="CHEBI:16991"/>
    </ligand>
</feature>
<evidence type="ECO:0000256" key="11">
    <source>
        <dbReference type="ARBA" id="ARBA00023239"/>
    </source>
</evidence>
<sequence>MPELPEVETVRAYIDRCVSGQYIKNIEIFLPRLIKNATAEEFAAALTGQMIQSVRRRGKYLRVQCSGAVSLLVHLRMTGSLLYEEPCRDVPARRILFRLSKGCLTYRDIRTLGCLWLVPSQGKTGISGYDSLGPDGTSPEFTVPYLQAALKGSHRKIKAFLLDQTAVAGLGNIYVDEALFQAHIRPSRRCDRISRRDSERLHDAVVQVLRTGLENGGTTIRDFINGRGSAGHNQDFLCVYGREGKPCPVCGEPIKYVKLAGRGTRYCPHCQK</sequence>
<organism evidence="18 19">
    <name type="scientific">Megasphaera cerevisiae DSM 20462</name>
    <dbReference type="NCBI Taxonomy" id="1122219"/>
    <lineage>
        <taxon>Bacteria</taxon>
        <taxon>Bacillati</taxon>
        <taxon>Bacillota</taxon>
        <taxon>Negativicutes</taxon>
        <taxon>Veillonellales</taxon>
        <taxon>Veillonellaceae</taxon>
        <taxon>Megasphaera</taxon>
    </lineage>
</organism>
<dbReference type="GO" id="GO:0008270">
    <property type="term" value="F:zinc ion binding"/>
    <property type="evidence" value="ECO:0007669"/>
    <property type="project" value="UniProtKB-UniRule"/>
</dbReference>
<dbReference type="Pfam" id="PF06827">
    <property type="entry name" value="zf-FPG_IleRS"/>
    <property type="match status" value="1"/>
</dbReference>
<dbReference type="PANTHER" id="PTHR22993">
    <property type="entry name" value="FORMAMIDOPYRIMIDINE-DNA GLYCOSYLASE"/>
    <property type="match status" value="1"/>
</dbReference>
<dbReference type="GO" id="GO:0006284">
    <property type="term" value="P:base-excision repair"/>
    <property type="evidence" value="ECO:0007669"/>
    <property type="project" value="InterPro"/>
</dbReference>
<keyword evidence="13 15" id="KW-0326">Glycosidase</keyword>
<keyword evidence="5 15" id="KW-0227">DNA damage</keyword>
<evidence type="ECO:0000256" key="7">
    <source>
        <dbReference type="ARBA" id="ARBA00022801"/>
    </source>
</evidence>
<gene>
    <name evidence="15" type="primary">mutM</name>
    <name evidence="15" type="synonym">fpg</name>
    <name evidence="18" type="ORF">AB840_08870</name>
</gene>
<evidence type="ECO:0000256" key="13">
    <source>
        <dbReference type="ARBA" id="ARBA00023295"/>
    </source>
</evidence>
<dbReference type="GO" id="GO:0140078">
    <property type="term" value="F:class I DNA-(apurinic or apyrimidinic site) endonuclease activity"/>
    <property type="evidence" value="ECO:0007669"/>
    <property type="project" value="UniProtKB-EC"/>
</dbReference>
<dbReference type="EC" id="3.2.2.23" evidence="15"/>
<keyword evidence="11 15" id="KW-0456">Lyase</keyword>
<dbReference type="PROSITE" id="PS51068">
    <property type="entry name" value="FPG_CAT"/>
    <property type="match status" value="1"/>
</dbReference>
<evidence type="ECO:0000256" key="14">
    <source>
        <dbReference type="ARBA" id="ARBA00044632"/>
    </source>
</evidence>
<dbReference type="InterPro" id="IPR010979">
    <property type="entry name" value="Ribosomal_uS13-like_H2TH"/>
</dbReference>
<keyword evidence="8 15" id="KW-0862">Zinc</keyword>
<dbReference type="InterPro" id="IPR035937">
    <property type="entry name" value="FPG_N"/>
</dbReference>
<name>A0A0J6WWQ7_9FIRM</name>
<evidence type="ECO:0000256" key="5">
    <source>
        <dbReference type="ARBA" id="ARBA00022763"/>
    </source>
</evidence>
<dbReference type="InterPro" id="IPR012319">
    <property type="entry name" value="FPG_cat"/>
</dbReference>
<keyword evidence="4 15" id="KW-0479">Metal-binding</keyword>
<dbReference type="PROSITE" id="PS51066">
    <property type="entry name" value="ZF_FPG_2"/>
    <property type="match status" value="1"/>
</dbReference>
<dbReference type="EMBL" id="LEKT01000027">
    <property type="protein sequence ID" value="KMO86272.1"/>
    <property type="molecule type" value="Genomic_DNA"/>
</dbReference>
<dbReference type="NCBIfam" id="NF002211">
    <property type="entry name" value="PRK01103.1"/>
    <property type="match status" value="1"/>
</dbReference>
<dbReference type="AlphaFoldDB" id="A0A0J6WWQ7"/>
<dbReference type="Pfam" id="PF01149">
    <property type="entry name" value="Fapy_DNA_glyco"/>
    <property type="match status" value="1"/>
</dbReference>
<dbReference type="GO" id="GO:0003684">
    <property type="term" value="F:damaged DNA binding"/>
    <property type="evidence" value="ECO:0007669"/>
    <property type="project" value="InterPro"/>
</dbReference>
<evidence type="ECO:0000256" key="3">
    <source>
        <dbReference type="ARBA" id="ARBA00011245"/>
    </source>
</evidence>
<dbReference type="Proteomes" id="UP000036503">
    <property type="component" value="Unassembled WGS sequence"/>
</dbReference>
<dbReference type="SMART" id="SM01232">
    <property type="entry name" value="H2TH"/>
    <property type="match status" value="1"/>
</dbReference>
<dbReference type="HAMAP" id="MF_00103">
    <property type="entry name" value="Fapy_DNA_glycosyl"/>
    <property type="match status" value="1"/>
</dbReference>
<dbReference type="Gene3D" id="1.10.8.50">
    <property type="match status" value="1"/>
</dbReference>
<dbReference type="EC" id="4.2.99.18" evidence="15"/>
<dbReference type="InterPro" id="IPR010663">
    <property type="entry name" value="Znf_FPG/IleRS"/>
</dbReference>
<comment type="catalytic activity">
    <reaction evidence="1 15">
        <text>Hydrolysis of DNA containing ring-opened 7-methylguanine residues, releasing 2,6-diamino-4-hydroxy-5-(N-methyl)formamidopyrimidine.</text>
        <dbReference type="EC" id="3.2.2.23"/>
    </reaction>
</comment>
<evidence type="ECO:0000259" key="16">
    <source>
        <dbReference type="PROSITE" id="PS51066"/>
    </source>
</evidence>
<evidence type="ECO:0000259" key="17">
    <source>
        <dbReference type="PROSITE" id="PS51068"/>
    </source>
</evidence>
<dbReference type="PANTHER" id="PTHR22993:SF9">
    <property type="entry name" value="FORMAMIDOPYRIMIDINE-DNA GLYCOSYLASE"/>
    <property type="match status" value="1"/>
</dbReference>
<dbReference type="RefSeq" id="WP_048514482.1">
    <property type="nucleotide sequence ID" value="NZ_FUXD01000004.1"/>
</dbReference>
<evidence type="ECO:0000256" key="4">
    <source>
        <dbReference type="ARBA" id="ARBA00022723"/>
    </source>
</evidence>
<dbReference type="PATRIC" id="fig|1122219.3.peg.1479"/>
<comment type="caution">
    <text evidence="15">Lacks conserved residue(s) required for the propagation of feature annotation.</text>
</comment>